<feature type="domain" description="Cupin type-2" evidence="2">
    <location>
        <begin position="56"/>
        <end position="125"/>
    </location>
</feature>
<evidence type="ECO:0000313" key="3">
    <source>
        <dbReference type="EMBL" id="HIU39146.1"/>
    </source>
</evidence>
<dbReference type="GO" id="GO:0046872">
    <property type="term" value="F:metal ion binding"/>
    <property type="evidence" value="ECO:0007669"/>
    <property type="project" value="UniProtKB-KW"/>
</dbReference>
<sequence>MKQIEQIAEATNFKAINLGKFSNLNEYELALGTEIRIHGKVFGGTAIGATGCEFSMQMFQPGAETGFLHSHKKHEELYFFLAGNGEFQVDGQIFPVKEGSIVKVSPNGKRSVRNNGIVPLVMLCIQYRSDSFSEDDSTDGIILNESVEW</sequence>
<dbReference type="Pfam" id="PF07883">
    <property type="entry name" value="Cupin_2"/>
    <property type="match status" value="1"/>
</dbReference>
<proteinExistence type="predicted"/>
<dbReference type="InterPro" id="IPR013096">
    <property type="entry name" value="Cupin_2"/>
</dbReference>
<dbReference type="InterPro" id="IPR051610">
    <property type="entry name" value="GPI/OXD"/>
</dbReference>
<gene>
    <name evidence="3" type="ORF">IAD18_05730</name>
</gene>
<dbReference type="SUPFAM" id="SSF51182">
    <property type="entry name" value="RmlC-like cupins"/>
    <property type="match status" value="1"/>
</dbReference>
<evidence type="ECO:0000313" key="4">
    <source>
        <dbReference type="Proteomes" id="UP000824076"/>
    </source>
</evidence>
<accession>A0A9D1LHP5</accession>
<reference evidence="3" key="1">
    <citation type="submission" date="2020-10" db="EMBL/GenBank/DDBJ databases">
        <authorList>
            <person name="Gilroy R."/>
        </authorList>
    </citation>
    <scope>NUCLEOTIDE SEQUENCE</scope>
    <source>
        <strain evidence="3">17073</strain>
    </source>
</reference>
<evidence type="ECO:0000256" key="1">
    <source>
        <dbReference type="ARBA" id="ARBA00022723"/>
    </source>
</evidence>
<comment type="caution">
    <text evidence="3">The sequence shown here is derived from an EMBL/GenBank/DDBJ whole genome shotgun (WGS) entry which is preliminary data.</text>
</comment>
<dbReference type="AlphaFoldDB" id="A0A9D1LHP5"/>
<evidence type="ECO:0000259" key="2">
    <source>
        <dbReference type="Pfam" id="PF07883"/>
    </source>
</evidence>
<organism evidence="3 4">
    <name type="scientific">Candidatus Limisoma intestinavium</name>
    <dbReference type="NCBI Taxonomy" id="2840856"/>
    <lineage>
        <taxon>Bacteria</taxon>
        <taxon>Pseudomonadati</taxon>
        <taxon>Bacteroidota</taxon>
        <taxon>Bacteroidia</taxon>
        <taxon>Bacteroidales</taxon>
        <taxon>Candidatus Limisoma</taxon>
    </lineage>
</organism>
<name>A0A9D1LHP5_9BACT</name>
<dbReference type="InterPro" id="IPR011051">
    <property type="entry name" value="RmlC_Cupin_sf"/>
</dbReference>
<protein>
    <submittedName>
        <fullName evidence="3">Cupin domain-containing protein</fullName>
    </submittedName>
</protein>
<reference evidence="3" key="2">
    <citation type="journal article" date="2021" name="PeerJ">
        <title>Extensive microbial diversity within the chicken gut microbiome revealed by metagenomics and culture.</title>
        <authorList>
            <person name="Gilroy R."/>
            <person name="Ravi A."/>
            <person name="Getino M."/>
            <person name="Pursley I."/>
            <person name="Horton D.L."/>
            <person name="Alikhan N.F."/>
            <person name="Baker D."/>
            <person name="Gharbi K."/>
            <person name="Hall N."/>
            <person name="Watson M."/>
            <person name="Adriaenssens E.M."/>
            <person name="Foster-Nyarko E."/>
            <person name="Jarju S."/>
            <person name="Secka A."/>
            <person name="Antonio M."/>
            <person name="Oren A."/>
            <person name="Chaudhuri R.R."/>
            <person name="La Ragione R."/>
            <person name="Hildebrand F."/>
            <person name="Pallen M.J."/>
        </authorList>
    </citation>
    <scope>NUCLEOTIDE SEQUENCE</scope>
    <source>
        <strain evidence="3">17073</strain>
    </source>
</reference>
<dbReference type="InterPro" id="IPR014710">
    <property type="entry name" value="RmlC-like_jellyroll"/>
</dbReference>
<dbReference type="PANTHER" id="PTHR35848">
    <property type="entry name" value="OXALATE-BINDING PROTEIN"/>
    <property type="match status" value="1"/>
</dbReference>
<dbReference type="PANTHER" id="PTHR35848:SF6">
    <property type="entry name" value="CUPIN TYPE-2 DOMAIN-CONTAINING PROTEIN"/>
    <property type="match status" value="1"/>
</dbReference>
<dbReference type="EMBL" id="DVMS01000162">
    <property type="protein sequence ID" value="HIU39146.1"/>
    <property type="molecule type" value="Genomic_DNA"/>
</dbReference>
<dbReference type="Proteomes" id="UP000824076">
    <property type="component" value="Unassembled WGS sequence"/>
</dbReference>
<dbReference type="Gene3D" id="2.60.120.10">
    <property type="entry name" value="Jelly Rolls"/>
    <property type="match status" value="1"/>
</dbReference>
<keyword evidence="1" id="KW-0479">Metal-binding</keyword>